<dbReference type="PANTHER" id="PTHR37938:SF1">
    <property type="entry name" value="BLL0215 PROTEIN"/>
    <property type="match status" value="1"/>
</dbReference>
<comment type="caution">
    <text evidence="3">The sequence shown here is derived from an EMBL/GenBank/DDBJ whole genome shotgun (WGS) entry which is preliminary data.</text>
</comment>
<keyword evidence="1" id="KW-0812">Transmembrane</keyword>
<feature type="transmembrane region" description="Helical" evidence="1">
    <location>
        <begin position="68"/>
        <end position="89"/>
    </location>
</feature>
<feature type="domain" description="YdbS-like PH" evidence="2">
    <location>
        <begin position="96"/>
        <end position="168"/>
    </location>
</feature>
<proteinExistence type="predicted"/>
<reference evidence="4" key="1">
    <citation type="submission" date="2017-09" db="EMBL/GenBank/DDBJ databases">
        <title>Depth-based differentiation of microbial function through sediment-hosted aquifers and enrichment of novel symbionts in the deep terrestrial subsurface.</title>
        <authorList>
            <person name="Probst A.J."/>
            <person name="Ladd B."/>
            <person name="Jarett J.K."/>
            <person name="Geller-Mcgrath D.E."/>
            <person name="Sieber C.M.K."/>
            <person name="Emerson J.B."/>
            <person name="Anantharaman K."/>
            <person name="Thomas B.C."/>
            <person name="Malmstrom R."/>
            <person name="Stieglmeier M."/>
            <person name="Klingl A."/>
            <person name="Woyke T."/>
            <person name="Ryan C.M."/>
            <person name="Banfield J.F."/>
        </authorList>
    </citation>
    <scope>NUCLEOTIDE SEQUENCE [LARGE SCALE GENOMIC DNA]</scope>
</reference>
<evidence type="ECO:0000259" key="2">
    <source>
        <dbReference type="Pfam" id="PF03703"/>
    </source>
</evidence>
<accession>A0A2M6WBJ2</accession>
<gene>
    <name evidence="3" type="ORF">COU23_00690</name>
</gene>
<evidence type="ECO:0000256" key="1">
    <source>
        <dbReference type="SAM" id="Phobius"/>
    </source>
</evidence>
<evidence type="ECO:0000313" key="4">
    <source>
        <dbReference type="Proteomes" id="UP000231464"/>
    </source>
</evidence>
<sequence>MNFYYMPYQTLFPGQESDEKIIMILRRHGWILFKIIFIYGLLMFLPFFFQAVLQNSSTIFETEFGPALYKLCVSIYYLALITFFFRAWLDYYLDIWVITDERIVNIEQKGLFSREISTQQLYRIQDVTAEVKGVIATFFHFGNVYVQTAGEEQRFIFKQIPDPYHVTKKIMELVDWKKKILGNM</sequence>
<evidence type="ECO:0000313" key="3">
    <source>
        <dbReference type="EMBL" id="PIT90045.1"/>
    </source>
</evidence>
<keyword evidence="1" id="KW-0472">Membrane</keyword>
<dbReference type="AlphaFoldDB" id="A0A2M6WBJ2"/>
<organism evidence="3 4">
    <name type="scientific">Candidatus Kuenenbacteria bacterium CG10_big_fil_rev_8_21_14_0_10_36_11</name>
    <dbReference type="NCBI Taxonomy" id="1974618"/>
    <lineage>
        <taxon>Bacteria</taxon>
        <taxon>Candidatus Kueneniibacteriota</taxon>
    </lineage>
</organism>
<feature type="transmembrane region" description="Helical" evidence="1">
    <location>
        <begin position="30"/>
        <end position="48"/>
    </location>
</feature>
<dbReference type="Pfam" id="PF03703">
    <property type="entry name" value="bPH_2"/>
    <property type="match status" value="1"/>
</dbReference>
<protein>
    <recommendedName>
        <fullName evidence="2">YdbS-like PH domain-containing protein</fullName>
    </recommendedName>
</protein>
<dbReference type="EMBL" id="PFBP01000010">
    <property type="protein sequence ID" value="PIT90045.1"/>
    <property type="molecule type" value="Genomic_DNA"/>
</dbReference>
<dbReference type="PANTHER" id="PTHR37938">
    <property type="entry name" value="BLL0215 PROTEIN"/>
    <property type="match status" value="1"/>
</dbReference>
<keyword evidence="1" id="KW-1133">Transmembrane helix</keyword>
<dbReference type="Proteomes" id="UP000231464">
    <property type="component" value="Unassembled WGS sequence"/>
</dbReference>
<dbReference type="InterPro" id="IPR005182">
    <property type="entry name" value="YdbS-like_PH"/>
</dbReference>
<name>A0A2M6WBJ2_9BACT</name>